<dbReference type="Pfam" id="PF13426">
    <property type="entry name" value="PAS_9"/>
    <property type="match status" value="1"/>
</dbReference>
<dbReference type="InterPro" id="IPR003018">
    <property type="entry name" value="GAF"/>
</dbReference>
<dbReference type="InterPro" id="IPR000700">
    <property type="entry name" value="PAS-assoc_C"/>
</dbReference>
<dbReference type="SUPFAM" id="SSF47384">
    <property type="entry name" value="Homodimeric domain of signal transducing histidine kinase"/>
    <property type="match status" value="1"/>
</dbReference>
<dbReference type="SUPFAM" id="SSF55785">
    <property type="entry name" value="PYP-like sensor domain (PAS domain)"/>
    <property type="match status" value="5"/>
</dbReference>
<feature type="domain" description="PAC" evidence="7">
    <location>
        <begin position="917"/>
        <end position="969"/>
    </location>
</feature>
<dbReference type="Gene3D" id="3.30.450.40">
    <property type="match status" value="2"/>
</dbReference>
<dbReference type="Gene3D" id="1.10.287.130">
    <property type="match status" value="1"/>
</dbReference>
<evidence type="ECO:0000313" key="8">
    <source>
        <dbReference type="EMBL" id="QDH81213.1"/>
    </source>
</evidence>
<evidence type="ECO:0000313" key="9">
    <source>
        <dbReference type="Proteomes" id="UP000316614"/>
    </source>
</evidence>
<dbReference type="NCBIfam" id="TIGR00229">
    <property type="entry name" value="sensory_box"/>
    <property type="match status" value="4"/>
</dbReference>
<dbReference type="SMART" id="SM00091">
    <property type="entry name" value="PAS"/>
    <property type="match status" value="5"/>
</dbReference>
<feature type="domain" description="PAS" evidence="6">
    <location>
        <begin position="590"/>
        <end position="660"/>
    </location>
</feature>
<evidence type="ECO:0000256" key="1">
    <source>
        <dbReference type="ARBA" id="ARBA00000085"/>
    </source>
</evidence>
<comment type="catalytic activity">
    <reaction evidence="1">
        <text>ATP + protein L-histidine = ADP + protein N-phospho-L-histidine.</text>
        <dbReference type="EC" id="2.7.13.3"/>
    </reaction>
</comment>
<gene>
    <name evidence="8" type="ORF">FKX85_20130</name>
</gene>
<dbReference type="Pfam" id="PF01590">
    <property type="entry name" value="GAF"/>
    <property type="match status" value="1"/>
</dbReference>
<dbReference type="CDD" id="cd00082">
    <property type="entry name" value="HisKA"/>
    <property type="match status" value="1"/>
</dbReference>
<dbReference type="InterPro" id="IPR035965">
    <property type="entry name" value="PAS-like_dom_sf"/>
</dbReference>
<evidence type="ECO:0000256" key="2">
    <source>
        <dbReference type="ARBA" id="ARBA00012438"/>
    </source>
</evidence>
<dbReference type="Gene3D" id="2.10.70.100">
    <property type="match status" value="1"/>
</dbReference>
<evidence type="ECO:0000256" key="4">
    <source>
        <dbReference type="ARBA" id="ARBA00022679"/>
    </source>
</evidence>
<dbReference type="InterPro" id="IPR036097">
    <property type="entry name" value="HisK_dim/P_sf"/>
</dbReference>
<dbReference type="PROSITE" id="PS50112">
    <property type="entry name" value="PAS"/>
    <property type="match status" value="5"/>
</dbReference>
<dbReference type="EMBL" id="CP041253">
    <property type="protein sequence ID" value="QDH81213.1"/>
    <property type="molecule type" value="Genomic_DNA"/>
</dbReference>
<feature type="domain" description="PAS" evidence="6">
    <location>
        <begin position="15"/>
        <end position="79"/>
    </location>
</feature>
<keyword evidence="3" id="KW-0597">Phosphoprotein</keyword>
<evidence type="ECO:0000259" key="7">
    <source>
        <dbReference type="PROSITE" id="PS50113"/>
    </source>
</evidence>
<evidence type="ECO:0000256" key="3">
    <source>
        <dbReference type="ARBA" id="ARBA00022553"/>
    </source>
</evidence>
<accession>A0A514CN06</accession>
<dbReference type="RefSeq" id="WP_141616428.1">
    <property type="nucleotide sequence ID" value="NZ_CP041253.1"/>
</dbReference>
<evidence type="ECO:0000259" key="6">
    <source>
        <dbReference type="PROSITE" id="PS50112"/>
    </source>
</evidence>
<dbReference type="PANTHER" id="PTHR43304">
    <property type="entry name" value="PHYTOCHROME-LIKE PROTEIN CPH1"/>
    <property type="match status" value="1"/>
</dbReference>
<keyword evidence="9" id="KW-1185">Reference proteome</keyword>
<dbReference type="InterPro" id="IPR000014">
    <property type="entry name" value="PAS"/>
</dbReference>
<dbReference type="EC" id="2.7.13.3" evidence="2"/>
<dbReference type="Proteomes" id="UP000316614">
    <property type="component" value="Chromosome"/>
</dbReference>
<sequence>MSTSSPEPKKPDQVIFDQSPFPMWIYDLDTYKFLAVNKEATIHYGYSENEFLNMTLRDIRPTEDIELLEEAVTAARKRSKFLKGNLFRHQKKDGTIIQVKIKSNPIHYHGKHAEIVSAIDLTETYQQQQHIEKQKRYLVAIGEFQEILLKSKDWPNALKKCFEVIGELLGPDRLYFFPLEGTRVLMDGPVSWPFGKTSPQEVRVPSRLVHLPRCKKLLEKGKPFSTTISQLSDPGLRSVLARQGIKSIFLLPVMMDNEPVGTIGVEGHKEEKQWQDLDLHLLNSLSSNLSYAIKEEASYKKLEESETKFRSLVQNGTDLIALIDGNGNYKYVAPTSTKILGRAPESFMGKNAFEFIFPDDITRVTEQLKALEHTDHVSVDPYRFADAQGNWAWLHTELSNHLNDPSINGIIANTQVVTEQMEKRMTSDMVASMTNAIGHPGALNKGISRALAKVIQLPDIDYCETWLISKDRLHLNLVSKCHTVPGYAKLYKESRLDSLAFGEGLPGTCWAANATKVWDNLPQEPVLIRKKQIAQTALQSAFSIPISYNNNLLGVFLGFSTKKAALLKSQIRLLKAVFEPIGAVIQQKLIEEEYKSFFDLSPGPLCVIGFDGLIKKYNKALLRLLGYSKKELLQEPLLGFVYKNDNGLSLEKMTAFLGGKTNYPLEAKLLTKTGRVRTLIWKGKPIPESKIIIAVAKDITEQKNAENDLTEAYTKLKTAQKIGKLGYWSRDFGADVSEWSEETYKIYGYSPKDFKPTMENLIKTFHPEDRYLLEHDPTKSLKPGKVTRFQHRIINGKGKVKWVQQELRLVSNREGKPVRIEGAIRDITEQKEHEQKLSISNNRFKLAMKVSNEMIWELDHSTGSIIRGTRFGKDVGYKETESFSKKNSWFQKVHPEDSESVWQSFQRSLQNKTSKSWKREYRLLLEDDRIVYVVDRCLILRNETGSPVRSVGSVLDVTFSRKQLARIQQQNKNLREIAWLQSHQIRAPLSRIMGLISISKEADTNDGSLEQILEWIDSSCKELDKVVHEITERTFDNPDDNNT</sequence>
<dbReference type="InterPro" id="IPR029016">
    <property type="entry name" value="GAF-like_dom_sf"/>
</dbReference>
<dbReference type="Pfam" id="PF08447">
    <property type="entry name" value="PAS_3"/>
    <property type="match status" value="4"/>
</dbReference>
<feature type="domain" description="PAS" evidence="6">
    <location>
        <begin position="840"/>
        <end position="912"/>
    </location>
</feature>
<dbReference type="InterPro" id="IPR052162">
    <property type="entry name" value="Sensor_kinase/Photoreceptor"/>
</dbReference>
<name>A0A514CN06_9BACT</name>
<dbReference type="PROSITE" id="PS50113">
    <property type="entry name" value="PAC"/>
    <property type="match status" value="2"/>
</dbReference>
<organism evidence="8 9">
    <name type="scientific">Echinicola soli</name>
    <dbReference type="NCBI Taxonomy" id="2591634"/>
    <lineage>
        <taxon>Bacteria</taxon>
        <taxon>Pseudomonadati</taxon>
        <taxon>Bacteroidota</taxon>
        <taxon>Cytophagia</taxon>
        <taxon>Cytophagales</taxon>
        <taxon>Cyclobacteriaceae</taxon>
        <taxon>Echinicola</taxon>
    </lineage>
</organism>
<dbReference type="SMART" id="SM00086">
    <property type="entry name" value="PAC"/>
    <property type="match status" value="5"/>
</dbReference>
<dbReference type="AlphaFoldDB" id="A0A514CN06"/>
<dbReference type="InterPro" id="IPR001610">
    <property type="entry name" value="PAC"/>
</dbReference>
<dbReference type="OrthoDB" id="9124519at2"/>
<proteinExistence type="predicted"/>
<dbReference type="SMART" id="SM00065">
    <property type="entry name" value="GAF"/>
    <property type="match status" value="2"/>
</dbReference>
<keyword evidence="4" id="KW-0808">Transferase</keyword>
<evidence type="ECO:0000256" key="5">
    <source>
        <dbReference type="ARBA" id="ARBA00022777"/>
    </source>
</evidence>
<feature type="domain" description="PAS" evidence="6">
    <location>
        <begin position="731"/>
        <end position="784"/>
    </location>
</feature>
<dbReference type="KEGG" id="echi:FKX85_20130"/>
<dbReference type="CDD" id="cd00130">
    <property type="entry name" value="PAS"/>
    <property type="match status" value="4"/>
</dbReference>
<reference evidence="8 9" key="1">
    <citation type="submission" date="2019-06" db="EMBL/GenBank/DDBJ databases">
        <title>Echinicola alkalisoli sp. nov. isolated from saline soil.</title>
        <authorList>
            <person name="Sun J.-Q."/>
            <person name="Xu L."/>
        </authorList>
    </citation>
    <scope>NUCLEOTIDE SEQUENCE [LARGE SCALE GENOMIC DNA]</scope>
    <source>
        <strain evidence="8 9">LN3S3</strain>
    </source>
</reference>
<dbReference type="PANTHER" id="PTHR43304:SF1">
    <property type="entry name" value="PAC DOMAIN-CONTAINING PROTEIN"/>
    <property type="match status" value="1"/>
</dbReference>
<dbReference type="InterPro" id="IPR003661">
    <property type="entry name" value="HisK_dim/P_dom"/>
</dbReference>
<dbReference type="GO" id="GO:0000155">
    <property type="term" value="F:phosphorelay sensor kinase activity"/>
    <property type="evidence" value="ECO:0007669"/>
    <property type="project" value="InterPro"/>
</dbReference>
<dbReference type="Gene3D" id="3.30.450.20">
    <property type="entry name" value="PAS domain"/>
    <property type="match status" value="5"/>
</dbReference>
<keyword evidence="5" id="KW-0418">Kinase</keyword>
<dbReference type="SUPFAM" id="SSF55781">
    <property type="entry name" value="GAF domain-like"/>
    <property type="match status" value="2"/>
</dbReference>
<feature type="domain" description="PAS" evidence="6">
    <location>
        <begin position="305"/>
        <end position="375"/>
    </location>
</feature>
<dbReference type="InterPro" id="IPR013655">
    <property type="entry name" value="PAS_fold_3"/>
</dbReference>
<protein>
    <recommendedName>
        <fullName evidence="2">histidine kinase</fullName>
        <ecNumber evidence="2">2.7.13.3</ecNumber>
    </recommendedName>
</protein>
<feature type="domain" description="PAC" evidence="7">
    <location>
        <begin position="787"/>
        <end position="839"/>
    </location>
</feature>